<dbReference type="OrthoDB" id="9768393at2"/>
<proteinExistence type="inferred from homology"/>
<evidence type="ECO:0000256" key="2">
    <source>
        <dbReference type="ARBA" id="ARBA00018370"/>
    </source>
</evidence>
<dbReference type="SUPFAM" id="SSF54534">
    <property type="entry name" value="FKBP-like"/>
    <property type="match status" value="1"/>
</dbReference>
<evidence type="ECO:0000256" key="3">
    <source>
        <dbReference type="ARBA" id="ARBA00022475"/>
    </source>
</evidence>
<evidence type="ECO:0000256" key="14">
    <source>
        <dbReference type="PROSITE-ProRule" id="PRU00278"/>
    </source>
</evidence>
<dbReference type="RefSeq" id="WP_099622127.1">
    <property type="nucleotide sequence ID" value="NZ_CP024201.1"/>
</dbReference>
<dbReference type="InterPro" id="IPR027304">
    <property type="entry name" value="Trigger_fact/SurA_dom_sf"/>
</dbReference>
<dbReference type="GO" id="GO:0003755">
    <property type="term" value="F:peptidyl-prolyl cis-trans isomerase activity"/>
    <property type="evidence" value="ECO:0007669"/>
    <property type="project" value="UniProtKB-KW"/>
</dbReference>
<evidence type="ECO:0000256" key="10">
    <source>
        <dbReference type="ARBA" id="ARBA00031484"/>
    </source>
</evidence>
<keyword evidence="14" id="KW-0697">Rotamase</keyword>
<dbReference type="AlphaFoldDB" id="A0A2D2AY07"/>
<gene>
    <name evidence="18" type="ORF">CSW64_10870</name>
</gene>
<evidence type="ECO:0000313" key="19">
    <source>
        <dbReference type="Proteomes" id="UP000228945"/>
    </source>
</evidence>
<evidence type="ECO:0000256" key="5">
    <source>
        <dbReference type="ARBA" id="ARBA00022692"/>
    </source>
</evidence>
<dbReference type="SUPFAM" id="SSF109998">
    <property type="entry name" value="Triger factor/SurA peptide-binding domain-like"/>
    <property type="match status" value="1"/>
</dbReference>
<evidence type="ECO:0000256" key="15">
    <source>
        <dbReference type="SAM" id="MobiDB-lite"/>
    </source>
</evidence>
<keyword evidence="6 16" id="KW-1133">Transmembrane helix</keyword>
<evidence type="ECO:0000256" key="9">
    <source>
        <dbReference type="ARBA" id="ARBA00030642"/>
    </source>
</evidence>
<evidence type="ECO:0000256" key="6">
    <source>
        <dbReference type="ARBA" id="ARBA00022989"/>
    </source>
</evidence>
<keyword evidence="14" id="KW-0413">Isomerase</keyword>
<feature type="transmembrane region" description="Helical" evidence="16">
    <location>
        <begin position="12"/>
        <end position="30"/>
    </location>
</feature>
<dbReference type="PANTHER" id="PTHR47529">
    <property type="entry name" value="PEPTIDYL-PROLYL CIS-TRANS ISOMERASE D"/>
    <property type="match status" value="1"/>
</dbReference>
<keyword evidence="5 16" id="KW-0812">Transmembrane</keyword>
<keyword evidence="4" id="KW-0997">Cell inner membrane</keyword>
<name>A0A2D2AY07_9CAUL</name>
<keyword evidence="3" id="KW-1003">Cell membrane</keyword>
<dbReference type="Pfam" id="PF13145">
    <property type="entry name" value="Rotamase_2"/>
    <property type="match status" value="2"/>
</dbReference>
<keyword evidence="7 16" id="KW-0472">Membrane</keyword>
<dbReference type="InterPro" id="IPR000297">
    <property type="entry name" value="PPIase_PpiC"/>
</dbReference>
<dbReference type="Pfam" id="PF13624">
    <property type="entry name" value="SurA_N_3"/>
    <property type="match status" value="1"/>
</dbReference>
<dbReference type="PROSITE" id="PS50198">
    <property type="entry name" value="PPIC_PPIASE_2"/>
    <property type="match status" value="1"/>
</dbReference>
<evidence type="ECO:0000256" key="7">
    <source>
        <dbReference type="ARBA" id="ARBA00023136"/>
    </source>
</evidence>
<feature type="region of interest" description="Disordered" evidence="15">
    <location>
        <begin position="624"/>
        <end position="647"/>
    </location>
</feature>
<dbReference type="KEGG" id="cmb:CSW64_10870"/>
<evidence type="ECO:0000256" key="8">
    <source>
        <dbReference type="ARBA" id="ARBA00023186"/>
    </source>
</evidence>
<dbReference type="Gene3D" id="3.10.50.40">
    <property type="match status" value="1"/>
</dbReference>
<evidence type="ECO:0000256" key="13">
    <source>
        <dbReference type="ARBA" id="ARBA00042775"/>
    </source>
</evidence>
<keyword evidence="8" id="KW-0143">Chaperone</keyword>
<comment type="similarity">
    <text evidence="11">Belongs to the PpiD chaperone family.</text>
</comment>
<evidence type="ECO:0000259" key="17">
    <source>
        <dbReference type="PROSITE" id="PS50198"/>
    </source>
</evidence>
<evidence type="ECO:0000256" key="16">
    <source>
        <dbReference type="SAM" id="Phobius"/>
    </source>
</evidence>
<dbReference type="InterPro" id="IPR052029">
    <property type="entry name" value="PpiD_chaperone"/>
</dbReference>
<accession>A0A2D2AY07</accession>
<dbReference type="Proteomes" id="UP000228945">
    <property type="component" value="Chromosome"/>
</dbReference>
<protein>
    <recommendedName>
        <fullName evidence="2">Parvulin-like PPIase</fullName>
    </recommendedName>
    <alternativeName>
        <fullName evidence="9">Peptidyl-prolyl cis-trans isomerase plp</fullName>
    </alternativeName>
    <alternativeName>
        <fullName evidence="12">Periplasmic chaperone PpiD</fullName>
    </alternativeName>
    <alternativeName>
        <fullName evidence="13">Periplasmic folding chaperone</fullName>
    </alternativeName>
    <alternativeName>
        <fullName evidence="10">Rotamase plp</fullName>
    </alternativeName>
</protein>
<dbReference type="InterPro" id="IPR046357">
    <property type="entry name" value="PPIase_dom_sf"/>
</dbReference>
<evidence type="ECO:0000256" key="1">
    <source>
        <dbReference type="ARBA" id="ARBA00004382"/>
    </source>
</evidence>
<organism evidence="18 19">
    <name type="scientific">Caulobacter mirabilis</name>
    <dbReference type="NCBI Taxonomy" id="69666"/>
    <lineage>
        <taxon>Bacteria</taxon>
        <taxon>Pseudomonadati</taxon>
        <taxon>Pseudomonadota</taxon>
        <taxon>Alphaproteobacteria</taxon>
        <taxon>Caulobacterales</taxon>
        <taxon>Caulobacteraceae</taxon>
        <taxon>Caulobacter</taxon>
    </lineage>
</organism>
<evidence type="ECO:0000256" key="12">
    <source>
        <dbReference type="ARBA" id="ARBA00040743"/>
    </source>
</evidence>
<dbReference type="PANTHER" id="PTHR47529:SF1">
    <property type="entry name" value="PERIPLASMIC CHAPERONE PPID"/>
    <property type="match status" value="1"/>
</dbReference>
<keyword evidence="19" id="KW-1185">Reference proteome</keyword>
<reference evidence="18 19" key="1">
    <citation type="submission" date="2017-10" db="EMBL/GenBank/DDBJ databases">
        <title>Genome sequence of Caulobacter mirabilis FWC38.</title>
        <authorList>
            <person name="Fiebig A."/>
            <person name="Crosson S."/>
        </authorList>
    </citation>
    <scope>NUCLEOTIDE SEQUENCE [LARGE SCALE GENOMIC DNA]</scope>
    <source>
        <strain evidence="18 19">FWC 38</strain>
    </source>
</reference>
<sequence>MLSVFRKFAKSWLALGLLGLIIISFAIVGLPDAFQGAGAKTDVIRAGSRHVDPAMFKRAYDNYRTQLEQRFGQPITPELAMKEGLDRRVLDEMATQESFAALLEKVGVRASDKMLTELLAEQPRFFDPVTRKFDRARYEQALAETGMTPKVFETGLKDEIASRQFIAAVAAGFRAPRAYSGLAGAFAFEQRDLAYFLIDPRSVGTIPQPTDAELKAFMQENKAALTLPEFRAISVMALSRQDYEGQVTVSEADVQKQFAFQKDSLSKPELRSVLQIPAKDAAQAQQIIAQLNQGQNPNEVAGRLGVQPVRFDDKPRTAFFDPAIAAAAFQLPEGGVSGPVKAQFGLAVLKVTKVSAGQEARLEDHRAAIEAKVRADLAAAKVSDVAKVYEDAHGQGADMATAAAKAGLKIISLPPMTAEGVTQDRRRAPLPEPILKAAFEQSQGVESDIQEAGDGQYFVVRVDRVIPAAMPPMESIKPDLIRALMLRRTADRMQAKADELAARVKKGESIDAVAASAGAKVQRVAGLSRATASQHAALGRELLGAAFGAKKAEAFTARGQQFGIAVARVDAIRPAGAEMTAMAANQQSRQFSEQVFGDIAEASRSYARTRLKTETNLRNARMSIGIAPDEAGPADGKAAPAAAGKGQ</sequence>
<comment type="subcellular location">
    <subcellularLocation>
        <location evidence="1">Cell inner membrane</location>
        <topology evidence="1">Single-pass type II membrane protein</topology>
        <orientation evidence="1">Periplasmic side</orientation>
    </subcellularLocation>
</comment>
<evidence type="ECO:0000256" key="4">
    <source>
        <dbReference type="ARBA" id="ARBA00022519"/>
    </source>
</evidence>
<evidence type="ECO:0000256" key="11">
    <source>
        <dbReference type="ARBA" id="ARBA00038408"/>
    </source>
</evidence>
<dbReference type="EMBL" id="CP024201">
    <property type="protein sequence ID" value="ATQ42875.1"/>
    <property type="molecule type" value="Genomic_DNA"/>
</dbReference>
<feature type="compositionally biased region" description="Low complexity" evidence="15">
    <location>
        <begin position="627"/>
        <end position="647"/>
    </location>
</feature>
<dbReference type="GO" id="GO:0005886">
    <property type="term" value="C:plasma membrane"/>
    <property type="evidence" value="ECO:0007669"/>
    <property type="project" value="UniProtKB-SubCell"/>
</dbReference>
<feature type="domain" description="PpiC" evidence="17">
    <location>
        <begin position="302"/>
        <end position="353"/>
    </location>
</feature>
<evidence type="ECO:0000313" key="18">
    <source>
        <dbReference type="EMBL" id="ATQ42875.1"/>
    </source>
</evidence>